<feature type="compositionally biased region" description="Low complexity" evidence="1">
    <location>
        <begin position="22"/>
        <end position="32"/>
    </location>
</feature>
<evidence type="ECO:0000259" key="2">
    <source>
        <dbReference type="PROSITE" id="PS51178"/>
    </source>
</evidence>
<dbReference type="AlphaFoldDB" id="A0A839Y3M9"/>
<dbReference type="Gene3D" id="3.30.10.20">
    <property type="match status" value="1"/>
</dbReference>
<feature type="domain" description="PASTA" evidence="2">
    <location>
        <begin position="152"/>
        <end position="225"/>
    </location>
</feature>
<feature type="compositionally biased region" description="Polar residues" evidence="1">
    <location>
        <begin position="33"/>
        <end position="43"/>
    </location>
</feature>
<feature type="compositionally biased region" description="Pro residues" evidence="1">
    <location>
        <begin position="1"/>
        <end position="21"/>
    </location>
</feature>
<feature type="compositionally biased region" description="Pro residues" evidence="1">
    <location>
        <begin position="51"/>
        <end position="61"/>
    </location>
</feature>
<feature type="compositionally biased region" description="Low complexity" evidence="1">
    <location>
        <begin position="62"/>
        <end position="71"/>
    </location>
</feature>
<feature type="compositionally biased region" description="Low complexity" evidence="1">
    <location>
        <begin position="131"/>
        <end position="143"/>
    </location>
</feature>
<evidence type="ECO:0000313" key="4">
    <source>
        <dbReference type="Proteomes" id="UP000580718"/>
    </source>
</evidence>
<protein>
    <recommendedName>
        <fullName evidence="2">PASTA domain-containing protein</fullName>
    </recommendedName>
</protein>
<name>A0A839Y3M9_9ACTN</name>
<dbReference type="RefSeq" id="WP_220035791.1">
    <property type="nucleotide sequence ID" value="NZ_JACIBU010000001.1"/>
</dbReference>
<comment type="caution">
    <text evidence="3">The sequence shown here is derived from an EMBL/GenBank/DDBJ whole genome shotgun (WGS) entry which is preliminary data.</text>
</comment>
<sequence length="231" mass="23146">MSQPPFGPPPGAPGYGPPPQGQPYAAPTQPTQSFGQASQGPQTQAFAAPVGVPPVGQPWPAQPQQAFAGAPKPKRRWPWVAAAIVVAFGVGAAASGNDKASEAEAGAAAPAATTTVTITETAPAPAPAPAPASETAPAPLQGAPTTAADVAAVVDFAMPDLVGLDLQTAQDTVQGNGVFFSVSHDLLGTRNQVVDSNWIVCSQNVAPGQQVTGDVEGQIDFGVVKRGEGYP</sequence>
<dbReference type="Proteomes" id="UP000580718">
    <property type="component" value="Unassembled WGS sequence"/>
</dbReference>
<dbReference type="EMBL" id="JACIBU010000001">
    <property type="protein sequence ID" value="MBB3674373.1"/>
    <property type="molecule type" value="Genomic_DNA"/>
</dbReference>
<dbReference type="PROSITE" id="PS51178">
    <property type="entry name" value="PASTA"/>
    <property type="match status" value="1"/>
</dbReference>
<reference evidence="3 4" key="1">
    <citation type="submission" date="2020-08" db="EMBL/GenBank/DDBJ databases">
        <title>Sequencing the genomes of 1000 actinobacteria strains.</title>
        <authorList>
            <person name="Klenk H.-P."/>
        </authorList>
    </citation>
    <scope>NUCLEOTIDE SEQUENCE [LARGE SCALE GENOMIC DNA]</scope>
    <source>
        <strain evidence="3 4">DSM 16678</strain>
    </source>
</reference>
<evidence type="ECO:0000313" key="3">
    <source>
        <dbReference type="EMBL" id="MBB3674373.1"/>
    </source>
</evidence>
<feature type="region of interest" description="Disordered" evidence="1">
    <location>
        <begin position="1"/>
        <end position="72"/>
    </location>
</feature>
<dbReference type="InterPro" id="IPR005543">
    <property type="entry name" value="PASTA_dom"/>
</dbReference>
<feature type="region of interest" description="Disordered" evidence="1">
    <location>
        <begin position="121"/>
        <end position="143"/>
    </location>
</feature>
<proteinExistence type="predicted"/>
<evidence type="ECO:0000256" key="1">
    <source>
        <dbReference type="SAM" id="MobiDB-lite"/>
    </source>
</evidence>
<gene>
    <name evidence="3" type="ORF">FHX36_000108</name>
</gene>
<accession>A0A839Y3M9</accession>
<organism evidence="3 4">
    <name type="scientific">Modestobacter versicolor</name>
    <dbReference type="NCBI Taxonomy" id="429133"/>
    <lineage>
        <taxon>Bacteria</taxon>
        <taxon>Bacillati</taxon>
        <taxon>Actinomycetota</taxon>
        <taxon>Actinomycetes</taxon>
        <taxon>Geodermatophilales</taxon>
        <taxon>Geodermatophilaceae</taxon>
        <taxon>Modestobacter</taxon>
    </lineage>
</organism>